<evidence type="ECO:0000313" key="1">
    <source>
        <dbReference type="EMBL" id="MDX8495307.1"/>
    </source>
</evidence>
<accession>A0ABU4ZBG9</accession>
<keyword evidence="2" id="KW-1185">Reference proteome</keyword>
<dbReference type="Proteomes" id="UP001271249">
    <property type="component" value="Unassembled WGS sequence"/>
</dbReference>
<sequence>MSVIELFDEYDRRYLHREKQYFRSLAAEIDDVPSDAPFAVDLGLFDQNALKRETDTATRKLVRSVERWLRDASEQGVLFT</sequence>
<name>A0ABU4ZBG9_9HYPH</name>
<evidence type="ECO:0000313" key="2">
    <source>
        <dbReference type="Proteomes" id="UP001271249"/>
    </source>
</evidence>
<comment type="caution">
    <text evidence="1">The sequence shown here is derived from an EMBL/GenBank/DDBJ whole genome shotgun (WGS) entry which is preliminary data.</text>
</comment>
<dbReference type="RefSeq" id="WP_320229088.1">
    <property type="nucleotide sequence ID" value="NZ_JAVIJB010000037.1"/>
</dbReference>
<gene>
    <name evidence="1" type="ORF">RFN29_27490</name>
</gene>
<dbReference type="EMBL" id="JAVIJC010000037">
    <property type="protein sequence ID" value="MDX8495307.1"/>
    <property type="molecule type" value="Genomic_DNA"/>
</dbReference>
<reference evidence="1 2" key="1">
    <citation type="submission" date="2023-08" db="EMBL/GenBank/DDBJ databases">
        <title>Implementing the SeqCode for naming new Mesorhizobium species isolated from Vachellia karroo root nodules.</title>
        <authorList>
            <person name="Van Lill M."/>
        </authorList>
    </citation>
    <scope>NUCLEOTIDE SEQUENCE [LARGE SCALE GENOMIC DNA]</scope>
    <source>
        <strain evidence="1 2">VK22B</strain>
    </source>
</reference>
<proteinExistence type="predicted"/>
<protein>
    <submittedName>
        <fullName evidence="1">Uncharacterized protein</fullName>
    </submittedName>
</protein>
<organism evidence="1 2">
    <name type="scientific">Mesorhizobium captivum</name>
    <dbReference type="NCBI Taxonomy" id="3072319"/>
    <lineage>
        <taxon>Bacteria</taxon>
        <taxon>Pseudomonadati</taxon>
        <taxon>Pseudomonadota</taxon>
        <taxon>Alphaproteobacteria</taxon>
        <taxon>Hyphomicrobiales</taxon>
        <taxon>Phyllobacteriaceae</taxon>
        <taxon>Mesorhizobium</taxon>
    </lineage>
</organism>